<dbReference type="EMBL" id="MU151279">
    <property type="protein sequence ID" value="KAF9445816.1"/>
    <property type="molecule type" value="Genomic_DNA"/>
</dbReference>
<comment type="caution">
    <text evidence="3">The sequence shown here is derived from an EMBL/GenBank/DDBJ whole genome shotgun (WGS) entry which is preliminary data.</text>
</comment>
<feature type="domain" description="BCAS3 WD40" evidence="2">
    <location>
        <begin position="560"/>
        <end position="681"/>
    </location>
</feature>
<feature type="compositionally biased region" description="Basic and acidic residues" evidence="1">
    <location>
        <begin position="1177"/>
        <end position="1193"/>
    </location>
</feature>
<accession>A0A9P5XAM4</accession>
<feature type="compositionally biased region" description="Polar residues" evidence="1">
    <location>
        <begin position="1112"/>
        <end position="1128"/>
    </location>
</feature>
<evidence type="ECO:0000313" key="4">
    <source>
        <dbReference type="Proteomes" id="UP000807342"/>
    </source>
</evidence>
<dbReference type="GO" id="GO:0042594">
    <property type="term" value="P:response to starvation"/>
    <property type="evidence" value="ECO:0007669"/>
    <property type="project" value="TreeGrafter"/>
</dbReference>
<gene>
    <name evidence="3" type="ORF">P691DRAFT_784691</name>
</gene>
<dbReference type="SUPFAM" id="SSF50969">
    <property type="entry name" value="YVTN repeat-like/Quinoprotein amine dehydrogenase"/>
    <property type="match status" value="1"/>
</dbReference>
<dbReference type="AlphaFoldDB" id="A0A9P5XAM4"/>
<evidence type="ECO:0000256" key="1">
    <source>
        <dbReference type="SAM" id="MobiDB-lite"/>
    </source>
</evidence>
<dbReference type="OrthoDB" id="25778at2759"/>
<name>A0A9P5XAM4_9AGAR</name>
<dbReference type="InterPro" id="IPR048382">
    <property type="entry name" value="BCAS3_WD40"/>
</dbReference>
<evidence type="ECO:0000313" key="3">
    <source>
        <dbReference type="EMBL" id="KAF9445816.1"/>
    </source>
</evidence>
<evidence type="ECO:0000259" key="2">
    <source>
        <dbReference type="Pfam" id="PF21034"/>
    </source>
</evidence>
<keyword evidence="4" id="KW-1185">Reference proteome</keyword>
<feature type="compositionally biased region" description="Low complexity" evidence="1">
    <location>
        <begin position="513"/>
        <end position="522"/>
    </location>
</feature>
<proteinExistence type="predicted"/>
<dbReference type="InterPro" id="IPR011044">
    <property type="entry name" value="Quino_amine_DH_bsu"/>
</dbReference>
<feature type="region of interest" description="Disordered" evidence="1">
    <location>
        <begin position="1101"/>
        <end position="1143"/>
    </location>
</feature>
<feature type="region of interest" description="Disordered" evidence="1">
    <location>
        <begin position="177"/>
        <end position="196"/>
    </location>
</feature>
<feature type="region of interest" description="Disordered" evidence="1">
    <location>
        <begin position="417"/>
        <end position="445"/>
    </location>
</feature>
<feature type="region of interest" description="Disordered" evidence="1">
    <location>
        <begin position="828"/>
        <end position="847"/>
    </location>
</feature>
<dbReference type="Pfam" id="PF21034">
    <property type="entry name" value="BCAS3_WD40"/>
    <property type="match status" value="1"/>
</dbReference>
<dbReference type="PANTHER" id="PTHR13268">
    <property type="entry name" value="BREAST CARCINOMA AMPLIFIED SEQUENCE 3"/>
    <property type="match status" value="1"/>
</dbReference>
<protein>
    <recommendedName>
        <fullName evidence="2">BCAS3 WD40 domain-containing protein</fullName>
    </recommendedName>
</protein>
<feature type="region of interest" description="Disordered" evidence="1">
    <location>
        <begin position="79"/>
        <end position="98"/>
    </location>
</feature>
<feature type="region of interest" description="Disordered" evidence="1">
    <location>
        <begin position="1177"/>
        <end position="1218"/>
    </location>
</feature>
<dbReference type="GO" id="GO:0005737">
    <property type="term" value="C:cytoplasm"/>
    <property type="evidence" value="ECO:0007669"/>
    <property type="project" value="TreeGrafter"/>
</dbReference>
<organism evidence="3 4">
    <name type="scientific">Macrolepiota fuliginosa MF-IS2</name>
    <dbReference type="NCBI Taxonomy" id="1400762"/>
    <lineage>
        <taxon>Eukaryota</taxon>
        <taxon>Fungi</taxon>
        <taxon>Dikarya</taxon>
        <taxon>Basidiomycota</taxon>
        <taxon>Agaricomycotina</taxon>
        <taxon>Agaricomycetes</taxon>
        <taxon>Agaricomycetidae</taxon>
        <taxon>Agaricales</taxon>
        <taxon>Agaricineae</taxon>
        <taxon>Agaricaceae</taxon>
        <taxon>Macrolepiota</taxon>
    </lineage>
</organism>
<feature type="compositionally biased region" description="Basic residues" evidence="1">
    <location>
        <begin position="1198"/>
        <end position="1209"/>
    </location>
</feature>
<feature type="compositionally biased region" description="Low complexity" evidence="1">
    <location>
        <begin position="828"/>
        <end position="843"/>
    </location>
</feature>
<sequence length="1218" mass="131537">MPRNAHKLSPPVPLPTPLPDIVAPEPFVASSALDHLIDFEISSPPFREAQLPDEYEYEYSRPETPPLPIPPRIHSQYHEDEEVRSAGHTRTPTLPRSPTRLQSLSRTIKSYAPQSAVSASAALRSSADALRTYVPSSIHIPVPIAAPSPPMVSRPLSFGRFSVDPEDRYQPQVYSGSHFHEASAPPNRPSSGVSRALGTDLASYPRSSTDTHADFIAWAHWDIVSQRRVLVIGYASGVQIWDCHDLGSVTEILNLTSPSEDWILDDSVGRATSFNTFVRAGVLPDLNDFHGDSLASYRPLLGILMSDSDSTRSAFFVYSLKTHQIVQRISLPGIASTFEANHHFIVISTTLPPTLLIFSASTFHTLWTLSSASLATFSPVSNVSLAPQGSPIDQQQPPAPSSIPVFALSNRLLAYASPSPQQSSRRVSTSSAGSGPSLSLSSVPSSPFGGFSQSDLGNAAIKVGGSVLSGMKFLGGIAYEAAKNRIVEGSTASPTGNGKFFSRSAPTDERPFSMTTSTTTTTTTMEQKQEDNVVAPHTNPVVDSGYYVTVVDLKDLLERRDKPAKIAEFKTSRSQPVAQLAFTKDGCKLVTVPENGQVTRVFMIRPRRAVVGDGDEKVGDGVRLYDLRRGRTSVFVEGVDSARDGRWVAIATRNRTVHVFPTNPFGGRPDVLGHLQGKVKNVDELQPHLVEVTPLVRLRPVKASKVEMARAALAFTFIQPGDVHIPMSLCPPLLSKFTSDPTSSPPPPVRRPGNVQDVLVFDPADGMLSLRRITLDQRPRDQLGLVGSVSTSAMVGMVSRSMPGAVSTPVGGGGAGVRLSASPSTGAGALSISRASSSTSTTTTGGGAQVQEVMELVGQGILVATWNLQRKRDWEEIRKPVGEGIVSRQREGFSADWLARAELSTCSRSPRILPRSLYLSHQFTFWTLGEDYHALLRQYHFDVRGSKIHVRREVQVSVGVGLNNTSDRFVEDLDLQQLRHGGGAGSSSFDEPLASALAGDLVSDYAGSVPTILPMYPNGASGHHRSLSIGKTPAAAFIRNSIPIRRIGDGMSEGLGRIRKEISSSYYQRKGESPGLQPRRDGMEDVSVPLEFDEEDEDFLGVSRDDAPLGTTGVSAESGTSGTSVSVNDTDAAPPTPDTTATTEDLWKGWESREVGQAVEEMERFDDISVVGFLDEEHQREKEAREREARERAAAGGRVKKGRKGKKKVSAAVRDAGM</sequence>
<dbReference type="GO" id="GO:0006914">
    <property type="term" value="P:autophagy"/>
    <property type="evidence" value="ECO:0007669"/>
    <property type="project" value="InterPro"/>
</dbReference>
<dbReference type="Proteomes" id="UP000807342">
    <property type="component" value="Unassembled WGS sequence"/>
</dbReference>
<feature type="compositionally biased region" description="Low complexity" evidence="1">
    <location>
        <begin position="89"/>
        <end position="98"/>
    </location>
</feature>
<dbReference type="InterPro" id="IPR045142">
    <property type="entry name" value="BCAS3-like"/>
</dbReference>
<dbReference type="PANTHER" id="PTHR13268:SF0">
    <property type="entry name" value="BCAS3 MICROTUBULE ASSOCIATED CELL MIGRATION FACTOR"/>
    <property type="match status" value="1"/>
</dbReference>
<feature type="compositionally biased region" description="Low complexity" evidence="1">
    <location>
        <begin position="1129"/>
        <end position="1143"/>
    </location>
</feature>
<feature type="region of interest" description="Disordered" evidence="1">
    <location>
        <begin position="497"/>
        <end position="522"/>
    </location>
</feature>
<reference evidence="3" key="1">
    <citation type="submission" date="2020-11" db="EMBL/GenBank/DDBJ databases">
        <authorList>
            <consortium name="DOE Joint Genome Institute"/>
            <person name="Ahrendt S."/>
            <person name="Riley R."/>
            <person name="Andreopoulos W."/>
            <person name="Labutti K."/>
            <person name="Pangilinan J."/>
            <person name="Ruiz-Duenas F.J."/>
            <person name="Barrasa J.M."/>
            <person name="Sanchez-Garcia M."/>
            <person name="Camarero S."/>
            <person name="Miyauchi S."/>
            <person name="Serrano A."/>
            <person name="Linde D."/>
            <person name="Babiker R."/>
            <person name="Drula E."/>
            <person name="Ayuso-Fernandez I."/>
            <person name="Pacheco R."/>
            <person name="Padilla G."/>
            <person name="Ferreira P."/>
            <person name="Barriuso J."/>
            <person name="Kellner H."/>
            <person name="Castanera R."/>
            <person name="Alfaro M."/>
            <person name="Ramirez L."/>
            <person name="Pisabarro A.G."/>
            <person name="Kuo A."/>
            <person name="Tritt A."/>
            <person name="Lipzen A."/>
            <person name="He G."/>
            <person name="Yan M."/>
            <person name="Ng V."/>
            <person name="Cullen D."/>
            <person name="Martin F."/>
            <person name="Rosso M.-N."/>
            <person name="Henrissat B."/>
            <person name="Hibbett D."/>
            <person name="Martinez A.T."/>
            <person name="Grigoriev I.V."/>
        </authorList>
    </citation>
    <scope>NUCLEOTIDE SEQUENCE</scope>
    <source>
        <strain evidence="3">MF-IS2</strain>
    </source>
</reference>